<organism evidence="1 2">
    <name type="scientific">Gemmata obscuriglobus</name>
    <dbReference type="NCBI Taxonomy" id="114"/>
    <lineage>
        <taxon>Bacteria</taxon>
        <taxon>Pseudomonadati</taxon>
        <taxon>Planctomycetota</taxon>
        <taxon>Planctomycetia</taxon>
        <taxon>Gemmatales</taxon>
        <taxon>Gemmataceae</taxon>
        <taxon>Gemmata</taxon>
    </lineage>
</organism>
<dbReference type="AlphaFoldDB" id="A0A2Z3H8G8"/>
<dbReference type="KEGG" id="gog:C1280_10200"/>
<protein>
    <submittedName>
        <fullName evidence="1">Uncharacterized protein</fullName>
    </submittedName>
</protein>
<proteinExistence type="predicted"/>
<name>A0A2Z3H8G8_9BACT</name>
<dbReference type="Proteomes" id="UP000245802">
    <property type="component" value="Chromosome"/>
</dbReference>
<reference evidence="1 2" key="1">
    <citation type="submission" date="2018-01" db="EMBL/GenBank/DDBJ databases">
        <title>G. obscuriglobus.</title>
        <authorList>
            <person name="Franke J."/>
            <person name="Blomberg W."/>
            <person name="Selmecki A."/>
        </authorList>
    </citation>
    <scope>NUCLEOTIDE SEQUENCE [LARGE SCALE GENOMIC DNA]</scope>
    <source>
        <strain evidence="1 2">DSM 5831</strain>
    </source>
</reference>
<evidence type="ECO:0000313" key="1">
    <source>
        <dbReference type="EMBL" id="AWM37350.1"/>
    </source>
</evidence>
<dbReference type="RefSeq" id="WP_010043914.1">
    <property type="nucleotide sequence ID" value="NZ_CP025958.1"/>
</dbReference>
<dbReference type="EMBL" id="CP025958">
    <property type="protein sequence ID" value="AWM37350.1"/>
    <property type="molecule type" value="Genomic_DNA"/>
</dbReference>
<evidence type="ECO:0000313" key="2">
    <source>
        <dbReference type="Proteomes" id="UP000245802"/>
    </source>
</evidence>
<sequence length="126" mass="13396">MLFPLATLKSDVARRVSLWEREVVTATETSGWLLDRFAFAVLDFPTDLPSVVEALDAVPQALMAGLSGRLTGCRIAGGGWHWPPSGMGLPNPGPIPPWGVADSAQASALEVLDGWIRDRAGTGWDG</sequence>
<gene>
    <name evidence="1" type="ORF">C1280_10200</name>
</gene>
<keyword evidence="2" id="KW-1185">Reference proteome</keyword>
<accession>A0A2Z3H8G8</accession>